<feature type="binding site" evidence="5">
    <location>
        <begin position="37"/>
        <end position="38"/>
    </location>
    <ligand>
        <name>FAD</name>
        <dbReference type="ChEBI" id="CHEBI:57692"/>
    </ligand>
</feature>
<dbReference type="AlphaFoldDB" id="A0AA39WKC9"/>
<organism evidence="8 9">
    <name type="scientific">Immersiella caudata</name>
    <dbReference type="NCBI Taxonomy" id="314043"/>
    <lineage>
        <taxon>Eukaryota</taxon>
        <taxon>Fungi</taxon>
        <taxon>Dikarya</taxon>
        <taxon>Ascomycota</taxon>
        <taxon>Pezizomycotina</taxon>
        <taxon>Sordariomycetes</taxon>
        <taxon>Sordariomycetidae</taxon>
        <taxon>Sordariales</taxon>
        <taxon>Lasiosphaeriaceae</taxon>
        <taxon>Immersiella</taxon>
    </lineage>
</organism>
<feature type="binding site" evidence="5">
    <location>
        <position position="18"/>
    </location>
    <ligand>
        <name>FAD</name>
        <dbReference type="ChEBI" id="CHEBI:57692"/>
    </ligand>
</feature>
<evidence type="ECO:0000259" key="7">
    <source>
        <dbReference type="Pfam" id="PF01593"/>
    </source>
</evidence>
<evidence type="ECO:0000313" key="8">
    <source>
        <dbReference type="EMBL" id="KAK0616979.1"/>
    </source>
</evidence>
<accession>A0AA39WKC9</accession>
<sequence>MPKYNHTVDVVIVGAGLSGLRAAVEIRRAGFSCVVLEALDRVGGKTVDLGAAWINDSSQSEVYSLAKSFELDLIKQHVTGRSLYQRKDGKVLTYSLCFNDVPDPEAAELHRRLDHLASIWLGPDAEALDSVTLRALAEANCLEDKTRAGDAAGILTEAFLGVSASEVSALFVIELIKSAGSLEQMSSSFKGGGQHLRIRQGAESISTHLAGMLPEGSVQMSCPVTEIRVLQRNDQCFTKVADGRVFQSKKVIVSTPVIAHRDINFVPPLPTQRKALMDRGISGFYARVVLEYSEAWWRKRGLSGFMESPSVCGPVSLTRETCVEGDDHYSLTCSIVGSAGREWSALSTTERKQKVLDHISGVFGPVGGKDPIPAPVFISERQWIDGTVTVMPPADVSDLLRSKVDEPVEKLWLSKVHFIGTETSDIWRGYMEGAVRSGIRGANEVIRLLVEEGGQAVWSSL</sequence>
<evidence type="ECO:0000256" key="1">
    <source>
        <dbReference type="ARBA" id="ARBA00001974"/>
    </source>
</evidence>
<dbReference type="EC" id="1.4.3.-" evidence="6"/>
<dbReference type="EMBL" id="JAULSU010000005">
    <property type="protein sequence ID" value="KAK0616979.1"/>
    <property type="molecule type" value="Genomic_DNA"/>
</dbReference>
<evidence type="ECO:0000256" key="3">
    <source>
        <dbReference type="ARBA" id="ARBA00023002"/>
    </source>
</evidence>
<dbReference type="PANTHER" id="PTHR43563">
    <property type="entry name" value="AMINE OXIDASE"/>
    <property type="match status" value="1"/>
</dbReference>
<feature type="binding site" evidence="5">
    <location>
        <position position="422"/>
    </location>
    <ligand>
        <name>FAD</name>
        <dbReference type="ChEBI" id="CHEBI:57692"/>
    </ligand>
</feature>
<dbReference type="SUPFAM" id="SSF54373">
    <property type="entry name" value="FAD-linked reductases, C-terminal domain"/>
    <property type="match status" value="1"/>
</dbReference>
<protein>
    <recommendedName>
        <fullName evidence="6">Amine oxidase</fullName>
        <ecNumber evidence="6">1.4.3.-</ecNumber>
    </recommendedName>
</protein>
<dbReference type="Pfam" id="PF01593">
    <property type="entry name" value="Amino_oxidase"/>
    <property type="match status" value="1"/>
</dbReference>
<feature type="binding site" evidence="5">
    <location>
        <position position="224"/>
    </location>
    <ligand>
        <name>FAD</name>
        <dbReference type="ChEBI" id="CHEBI:57692"/>
    </ligand>
</feature>
<evidence type="ECO:0000256" key="2">
    <source>
        <dbReference type="ARBA" id="ARBA00005995"/>
    </source>
</evidence>
<name>A0AA39WKC9_9PEZI</name>
<dbReference type="PRINTS" id="PR00757">
    <property type="entry name" value="AMINEOXDASEF"/>
</dbReference>
<comment type="caution">
    <text evidence="8">The sequence shown here is derived from an EMBL/GenBank/DDBJ whole genome shotgun (WGS) entry which is preliminary data.</text>
</comment>
<comment type="cofactor">
    <cofactor evidence="1 6">
        <name>FAD</name>
        <dbReference type="ChEBI" id="CHEBI:57692"/>
    </cofactor>
</comment>
<dbReference type="Proteomes" id="UP001175000">
    <property type="component" value="Unassembled WGS sequence"/>
</dbReference>
<dbReference type="InterPro" id="IPR050703">
    <property type="entry name" value="Flavin_MAO"/>
</dbReference>
<keyword evidence="9" id="KW-1185">Reference proteome</keyword>
<evidence type="ECO:0000313" key="9">
    <source>
        <dbReference type="Proteomes" id="UP001175000"/>
    </source>
</evidence>
<feature type="domain" description="Amine oxidase" evidence="7">
    <location>
        <begin position="17"/>
        <end position="446"/>
    </location>
</feature>
<dbReference type="InterPro" id="IPR002937">
    <property type="entry name" value="Amino_oxidase"/>
</dbReference>
<evidence type="ECO:0000256" key="5">
    <source>
        <dbReference type="PIRSR" id="PIRSR601613-1"/>
    </source>
</evidence>
<comment type="catalytic activity">
    <reaction evidence="4">
        <text>a secondary aliphatic amine + O2 + H2O = a primary amine + an aldehyde + H2O2</text>
        <dbReference type="Rhea" id="RHEA:26414"/>
        <dbReference type="ChEBI" id="CHEBI:15377"/>
        <dbReference type="ChEBI" id="CHEBI:15379"/>
        <dbReference type="ChEBI" id="CHEBI:16240"/>
        <dbReference type="ChEBI" id="CHEBI:17478"/>
        <dbReference type="ChEBI" id="CHEBI:58855"/>
        <dbReference type="ChEBI" id="CHEBI:65296"/>
        <dbReference type="EC" id="1.4.3.4"/>
    </reaction>
</comment>
<gene>
    <name evidence="8" type="ORF">B0T14DRAFT_589294</name>
</gene>
<keyword evidence="6" id="KW-0285">Flavoprotein</keyword>
<evidence type="ECO:0000256" key="6">
    <source>
        <dbReference type="RuleBase" id="RU362067"/>
    </source>
</evidence>
<dbReference type="Gene3D" id="3.50.50.60">
    <property type="entry name" value="FAD/NAD(P)-binding domain"/>
    <property type="match status" value="1"/>
</dbReference>
<keyword evidence="3 6" id="KW-0560">Oxidoreductase</keyword>
<dbReference type="GO" id="GO:0097621">
    <property type="term" value="F:monoamine oxidase activity"/>
    <property type="evidence" value="ECO:0007669"/>
    <property type="project" value="UniProtKB-EC"/>
</dbReference>
<dbReference type="InterPro" id="IPR001613">
    <property type="entry name" value="Flavin_amine_oxidase"/>
</dbReference>
<dbReference type="PANTHER" id="PTHR43563:SF14">
    <property type="entry name" value="AMINE OXIDASE"/>
    <property type="match status" value="1"/>
</dbReference>
<keyword evidence="6" id="KW-0274">FAD</keyword>
<proteinExistence type="inferred from homology"/>
<evidence type="ECO:0000256" key="4">
    <source>
        <dbReference type="ARBA" id="ARBA00048448"/>
    </source>
</evidence>
<comment type="similarity">
    <text evidence="2 6">Belongs to the flavin monoamine oxidase family.</text>
</comment>
<dbReference type="InterPro" id="IPR036188">
    <property type="entry name" value="FAD/NAD-bd_sf"/>
</dbReference>
<reference evidence="8" key="1">
    <citation type="submission" date="2023-06" db="EMBL/GenBank/DDBJ databases">
        <title>Genome-scale phylogeny and comparative genomics of the fungal order Sordariales.</title>
        <authorList>
            <consortium name="Lawrence Berkeley National Laboratory"/>
            <person name="Hensen N."/>
            <person name="Bonometti L."/>
            <person name="Westerberg I."/>
            <person name="Brannstrom I.O."/>
            <person name="Guillou S."/>
            <person name="Cros-Aarteil S."/>
            <person name="Calhoun S."/>
            <person name="Haridas S."/>
            <person name="Kuo A."/>
            <person name="Mondo S."/>
            <person name="Pangilinan J."/>
            <person name="Riley R."/>
            <person name="Labutti K."/>
            <person name="Andreopoulos B."/>
            <person name="Lipzen A."/>
            <person name="Chen C."/>
            <person name="Yanf M."/>
            <person name="Daum C."/>
            <person name="Ng V."/>
            <person name="Clum A."/>
            <person name="Steindorff A."/>
            <person name="Ohm R."/>
            <person name="Martin F."/>
            <person name="Silar P."/>
            <person name="Natvig D."/>
            <person name="Lalanne C."/>
            <person name="Gautier V."/>
            <person name="Ament-Velasquez S.L."/>
            <person name="Kruys A."/>
            <person name="Hutchinson M.I."/>
            <person name="Powell A.J."/>
            <person name="Barry K."/>
            <person name="Miller A.N."/>
            <person name="Grigoriev I.V."/>
            <person name="Debuchy R."/>
            <person name="Gladieux P."/>
            <person name="Thoren M.H."/>
            <person name="Johannesson H."/>
        </authorList>
    </citation>
    <scope>NUCLEOTIDE SEQUENCE</scope>
    <source>
        <strain evidence="8">CBS 606.72</strain>
    </source>
</reference>
<dbReference type="SUPFAM" id="SSF51905">
    <property type="entry name" value="FAD/NAD(P)-binding domain"/>
    <property type="match status" value="1"/>
</dbReference>